<dbReference type="GO" id="GO:0008168">
    <property type="term" value="F:methyltransferase activity"/>
    <property type="evidence" value="ECO:0007669"/>
    <property type="project" value="InterPro"/>
</dbReference>
<dbReference type="PANTHER" id="PTHR18895:SF74">
    <property type="entry name" value="MTRF1L RELEASE FACTOR GLUTAMINE METHYLTRANSFERASE"/>
    <property type="match status" value="1"/>
</dbReference>
<keyword evidence="2" id="KW-1185">Reference proteome</keyword>
<comment type="caution">
    <text evidence="1">The sequence shown here is derived from an EMBL/GenBank/DDBJ whole genome shotgun (WGS) entry which is preliminary data.</text>
</comment>
<reference evidence="1 2" key="1">
    <citation type="submission" date="2019-10" db="EMBL/GenBank/DDBJ databases">
        <authorList>
            <person name="Palmer J.M."/>
        </authorList>
    </citation>
    <scope>NUCLEOTIDE SEQUENCE [LARGE SCALE GENOMIC DNA]</scope>
    <source>
        <strain evidence="1 2">TWF730</strain>
    </source>
</reference>
<dbReference type="AlphaFoldDB" id="A0AAV9V6C5"/>
<dbReference type="PROSITE" id="PS00092">
    <property type="entry name" value="N6_MTASE"/>
    <property type="match status" value="1"/>
</dbReference>
<proteinExistence type="predicted"/>
<dbReference type="GO" id="GO:0032259">
    <property type="term" value="P:methylation"/>
    <property type="evidence" value="ECO:0007669"/>
    <property type="project" value="InterPro"/>
</dbReference>
<dbReference type="SUPFAM" id="SSF53335">
    <property type="entry name" value="S-adenosyl-L-methionine-dependent methyltransferases"/>
    <property type="match status" value="1"/>
</dbReference>
<evidence type="ECO:0000313" key="2">
    <source>
        <dbReference type="Proteomes" id="UP001373714"/>
    </source>
</evidence>
<dbReference type="InterPro" id="IPR029063">
    <property type="entry name" value="SAM-dependent_MTases_sf"/>
</dbReference>
<organism evidence="1 2">
    <name type="scientific">Orbilia blumenaviensis</name>
    <dbReference type="NCBI Taxonomy" id="1796055"/>
    <lineage>
        <taxon>Eukaryota</taxon>
        <taxon>Fungi</taxon>
        <taxon>Dikarya</taxon>
        <taxon>Ascomycota</taxon>
        <taxon>Pezizomycotina</taxon>
        <taxon>Orbiliomycetes</taxon>
        <taxon>Orbiliales</taxon>
        <taxon>Orbiliaceae</taxon>
        <taxon>Orbilia</taxon>
    </lineage>
</organism>
<accession>A0AAV9V6C5</accession>
<name>A0AAV9V6C5_9PEZI</name>
<dbReference type="PANTHER" id="PTHR18895">
    <property type="entry name" value="HEMK METHYLTRANSFERASE"/>
    <property type="match status" value="1"/>
</dbReference>
<protein>
    <recommendedName>
        <fullName evidence="3">Site-specific DNA-methyltransferase (adenine-specific)</fullName>
    </recommendedName>
</protein>
<sequence length="363" mass="41598">MPRISRGIASYLRKKNKLLPLLYRDSRIPELAEFDLRSLKEHVLQREDLKNSPRRQFIYLKSLCERRARAEPLEHILGTACFYDVEILSGRGALIPRTETESMVMRLCDDLKNYYFVNGSRRNNMGKKFRILDLCTGSGPIALLIAKQLYDLNLPYGFQVLGVDISEPALKLARGSLEHNIRSGALPEEARRDVGFSQGNVLSPKESLHGGKSDVHDDITSFFTHEDRTNNKPIVDVVVANPPYVSASGYWEDTDRSVRLYEPEIALVPPEERPKSIQDDILREDVFYPTIEEYAAYFESKAVVFETGGDKQSNRIKSMLENRGWETGTWKDFRGIHRNVVGWRKESGWNWLPLPSKDGISYD</sequence>
<dbReference type="EMBL" id="JAVHNS010000005">
    <property type="protein sequence ID" value="KAK6354073.1"/>
    <property type="molecule type" value="Genomic_DNA"/>
</dbReference>
<dbReference type="Proteomes" id="UP001373714">
    <property type="component" value="Unassembled WGS sequence"/>
</dbReference>
<gene>
    <name evidence="1" type="ORF">TWF730_008491</name>
</gene>
<dbReference type="InterPro" id="IPR002052">
    <property type="entry name" value="DNA_methylase_N6_adenine_CS"/>
</dbReference>
<dbReference type="GO" id="GO:0005739">
    <property type="term" value="C:mitochondrion"/>
    <property type="evidence" value="ECO:0007669"/>
    <property type="project" value="TreeGrafter"/>
</dbReference>
<dbReference type="Gene3D" id="3.40.50.150">
    <property type="entry name" value="Vaccinia Virus protein VP39"/>
    <property type="match status" value="1"/>
</dbReference>
<evidence type="ECO:0000313" key="1">
    <source>
        <dbReference type="EMBL" id="KAK6354073.1"/>
    </source>
</evidence>
<evidence type="ECO:0008006" key="3">
    <source>
        <dbReference type="Google" id="ProtNLM"/>
    </source>
</evidence>
<dbReference type="GO" id="GO:0003676">
    <property type="term" value="F:nucleic acid binding"/>
    <property type="evidence" value="ECO:0007669"/>
    <property type="project" value="InterPro"/>
</dbReference>
<dbReference type="InterPro" id="IPR050320">
    <property type="entry name" value="N5-glutamine_MTase"/>
</dbReference>
<dbReference type="CDD" id="cd02440">
    <property type="entry name" value="AdoMet_MTases"/>
    <property type="match status" value="1"/>
</dbReference>